<dbReference type="PANTHER" id="PTHR33116">
    <property type="entry name" value="REVERSE TRANSCRIPTASE ZINC-BINDING DOMAIN-CONTAINING PROTEIN-RELATED-RELATED"/>
    <property type="match status" value="1"/>
</dbReference>
<dbReference type="EMBL" id="JAGYWB010000019">
    <property type="protein sequence ID" value="KAI0488502.1"/>
    <property type="molecule type" value="Genomic_DNA"/>
</dbReference>
<dbReference type="InterPro" id="IPR036691">
    <property type="entry name" value="Endo/exonu/phosph_ase_sf"/>
</dbReference>
<feature type="domain" description="Reverse transcriptase zinc-binding" evidence="2">
    <location>
        <begin position="1255"/>
        <end position="1333"/>
    </location>
</feature>
<dbReference type="InterPro" id="IPR025558">
    <property type="entry name" value="DUF4283"/>
</dbReference>
<evidence type="ECO:0000313" key="5">
    <source>
        <dbReference type="Proteomes" id="UP000829196"/>
    </source>
</evidence>
<dbReference type="Pfam" id="PF14111">
    <property type="entry name" value="DUF4283"/>
    <property type="match status" value="1"/>
</dbReference>
<dbReference type="PANTHER" id="PTHR33116:SF78">
    <property type="entry name" value="OS12G0587133 PROTEIN"/>
    <property type="match status" value="1"/>
</dbReference>
<name>A0A8T3A324_DENNO</name>
<reference evidence="4" key="1">
    <citation type="journal article" date="2022" name="Front. Genet.">
        <title>Chromosome-Scale Assembly of the Dendrobium nobile Genome Provides Insights Into the Molecular Mechanism of the Biosynthesis of the Medicinal Active Ingredient of Dendrobium.</title>
        <authorList>
            <person name="Xu Q."/>
            <person name="Niu S.-C."/>
            <person name="Li K.-L."/>
            <person name="Zheng P.-J."/>
            <person name="Zhang X.-J."/>
            <person name="Jia Y."/>
            <person name="Liu Y."/>
            <person name="Niu Y.-X."/>
            <person name="Yu L.-H."/>
            <person name="Chen D.-F."/>
            <person name="Zhang G.-Q."/>
        </authorList>
    </citation>
    <scope>NUCLEOTIDE SEQUENCE</scope>
    <source>
        <tissue evidence="4">Leaf</tissue>
    </source>
</reference>
<sequence length="1929" mass="219388">MATESCLPSQVPATRPPSFIGNSKINLKMNEKLSSPQHLEDRMKKLNGPLVIRDVSEAEPRKIIYVKGKGKGVVDSESKSTPGTEKSHSGMNLLDPEASSTGMKLFVNRFVNSSINSDIEIKQNPVKMSISNTHEALNLENNLDVDKVIDKMQTYSGKVGINNTWSNKPYIKIDFKEDESMISEDGKAVKMNEALEIKNSEKLSNSIVIKVFGRELASHLVAWEIRRQWKHYGQFHFTTLGKGWFLCSFKSEEMMEAVLSGGPWFINGHIVGMERWSTEFSANSMKGLTSPIWVRMPNLPLQCWDEDNIARIASKIGIPLMMDGNLFQWGRREFARICVANLCFECGVIRHLKNVCGNISNKACIDKLGASFSSDVDSRSKEHIAADKPTYGPWILVNNKKGRKPIHKSIAVKSSKAMFVKKVGNEKVTMEEGNEGADGRFITPIEDPVLSNEDHLEEGELIQDKEQPIIEKSNQVEEGRDCFSKDNEGPMCKSPISFCSKLSNSGNKFDILSSVPENLVNEDLLLSAKDKEITVKSGDGLSGGIMILWRSDVASFSVLKEDDQCIIGDLNIFDKGEWMIATVYGNKDVMKRRELWSNLEEVSNRKLPFIVGGDFNCILSQDDKRCGRKFAFSKSPKEMADFLNMNDLHDVGFVVVRHLARIASDHCPIVLKILDNPFQKLGIIKFEDVWISFKASSLIIQRVWRKTFQGNDMEILNKKCRRALKDLFYWSKARIKDFSLEKEKLKEEISLIKEEEASVGWLSNEKLWELRSKVFKLNSMLSRLNTYWRQRAKAKWIVEGDSNSKFFHSFANSRRIGKRISQIKDVDGAISEDPLVLQQILFQFFQKKWKQRECYEEILEVIKGLGNNISPGHDGIMSKSWKETLIVLIPKISNPLSPEAFHLISLCNSIYKVVAKEGKDLGIKVASSGNVISHLLYADDILLFSKAKISSIKEMKIILSSYCGSTGQKINHKKSSMIISKNVDRRMKNKIKKIMEIKMVEEMDYLGSKLALRRLKKADFQFLLDKALKTLNAWSNRYISIVGKLVLVNSVFSNLHLYLISHSLIPLSVLREFEKFCRNYIWKNQDGKQGMHYIAWDELCKPRANGGWGIHSANLVSNPNSFLNINLLIKYGEDWWKKDVIKGGSTALKIIASGWKSMRKIIRWNVVNGMRINVLKNIWIFDKILLKWPTFLTHFDEDDLTLDFFILDGHWDIEKLLLFFGNELVCVISSIHIIKEGDEDFMYLKYKLTGKSIAAMIKEDSTKVPEGSSYLWIHKLNLYSKVEFFIWRLCKNAIPTSDFLFKRKLSIDNKCPRGCGGIEDVDHISTTCPKLRKVIDILRDWGFLVPFFDSFQHCLEEAKKSLEKNPGMIKLYFTQLLFSWSDRNKLKHGKKEDSVLTLASNVISLIAFDRRKNLLSDNWDAFQSIGLSFDSWHPPPPEWYKINIDAALKSNYGAGIGGVVRDYRGRMIRAFGFYGMHWDISQLELYSFFSLKYLLHNCLDEAKGVIIEGDNKNVIHFLQELYSKGNNKVGIMEDEDFYGLRSELGVKPRSFNGPLVIRENCFERMKISSLDIGKRKQVNLDSNVVSPSSNYNVISNYLESSSSGMKIFVNQFGNNENLAKGDPLVQKTGDNTSDVRENVQVETEELNSLPIKNVQNPWIKHSHIIVNLPIGESLSADGKAVKLFQPKMLENSRKLQKSIVVKVFGRANSVQIIAAELRHQWSQFGKFHGRRELARVCVHLELDKQLSMGVRVDGLEGSTNIIYSDPAPKEQNAGIVNAPREELNYGPWVHVNYKKKRSLKETYQKKVVDSKEVSISLENPIPPSVSGVQQFEDGLEAASEKDKITEVGVTSSNEDVAAMMNTISSPEDSSRGIIVLWKANMEKFSLLDASPQCVIGELSIHRKVDCGYSLWQQGSTFKKEIVRDLRNEL</sequence>
<keyword evidence="5" id="KW-1185">Reference proteome</keyword>
<dbReference type="Proteomes" id="UP000829196">
    <property type="component" value="Unassembled WGS sequence"/>
</dbReference>
<evidence type="ECO:0000259" key="2">
    <source>
        <dbReference type="Pfam" id="PF13966"/>
    </source>
</evidence>
<proteinExistence type="predicted"/>
<dbReference type="SUPFAM" id="SSF56219">
    <property type="entry name" value="DNase I-like"/>
    <property type="match status" value="1"/>
</dbReference>
<evidence type="ECO:0000259" key="3">
    <source>
        <dbReference type="Pfam" id="PF14111"/>
    </source>
</evidence>
<feature type="region of interest" description="Disordered" evidence="1">
    <location>
        <begin position="73"/>
        <end position="92"/>
    </location>
</feature>
<feature type="domain" description="DUF4283" evidence="3">
    <location>
        <begin position="200"/>
        <end position="282"/>
    </location>
</feature>
<accession>A0A8T3A324</accession>
<dbReference type="InterPro" id="IPR026960">
    <property type="entry name" value="RVT-Znf"/>
</dbReference>
<dbReference type="OrthoDB" id="1399756at2759"/>
<evidence type="ECO:0000256" key="1">
    <source>
        <dbReference type="SAM" id="MobiDB-lite"/>
    </source>
</evidence>
<evidence type="ECO:0000313" key="4">
    <source>
        <dbReference type="EMBL" id="KAI0488502.1"/>
    </source>
</evidence>
<dbReference type="Pfam" id="PF13966">
    <property type="entry name" value="zf-RVT"/>
    <property type="match status" value="1"/>
</dbReference>
<organism evidence="4 5">
    <name type="scientific">Dendrobium nobile</name>
    <name type="common">Orchid</name>
    <dbReference type="NCBI Taxonomy" id="94219"/>
    <lineage>
        <taxon>Eukaryota</taxon>
        <taxon>Viridiplantae</taxon>
        <taxon>Streptophyta</taxon>
        <taxon>Embryophyta</taxon>
        <taxon>Tracheophyta</taxon>
        <taxon>Spermatophyta</taxon>
        <taxon>Magnoliopsida</taxon>
        <taxon>Liliopsida</taxon>
        <taxon>Asparagales</taxon>
        <taxon>Orchidaceae</taxon>
        <taxon>Epidendroideae</taxon>
        <taxon>Malaxideae</taxon>
        <taxon>Dendrobiinae</taxon>
        <taxon>Dendrobium</taxon>
    </lineage>
</organism>
<protein>
    <submittedName>
        <fullName evidence="4">Uncharacterized protein</fullName>
    </submittedName>
</protein>
<dbReference type="Gene3D" id="3.60.10.10">
    <property type="entry name" value="Endonuclease/exonuclease/phosphatase"/>
    <property type="match status" value="1"/>
</dbReference>
<comment type="caution">
    <text evidence="4">The sequence shown here is derived from an EMBL/GenBank/DDBJ whole genome shotgun (WGS) entry which is preliminary data.</text>
</comment>
<gene>
    <name evidence="4" type="ORF">KFK09_028336</name>
</gene>